<keyword evidence="2" id="KW-0436">Ligase</keyword>
<accession>A0ABN2I6Z4</accession>
<dbReference type="PANTHER" id="PTHR34378">
    <property type="entry name" value="GLUTAMATE--CYSTEINE LIGASE, CHLOROPLASTIC"/>
    <property type="match status" value="1"/>
</dbReference>
<reference evidence="6 7" key="1">
    <citation type="journal article" date="2019" name="Int. J. Syst. Evol. Microbiol.">
        <title>The Global Catalogue of Microorganisms (GCM) 10K type strain sequencing project: providing services to taxonomists for standard genome sequencing and annotation.</title>
        <authorList>
            <consortium name="The Broad Institute Genomics Platform"/>
            <consortium name="The Broad Institute Genome Sequencing Center for Infectious Disease"/>
            <person name="Wu L."/>
            <person name="Ma J."/>
        </authorList>
    </citation>
    <scope>NUCLEOTIDE SEQUENCE [LARGE SCALE GENOMIC DNA]</scope>
    <source>
        <strain evidence="6 7">JCM 14307</strain>
    </source>
</reference>
<keyword evidence="4" id="KW-0067">ATP-binding</keyword>
<proteinExistence type="predicted"/>
<keyword evidence="7" id="KW-1185">Reference proteome</keyword>
<evidence type="ECO:0000256" key="5">
    <source>
        <dbReference type="ARBA" id="ARBA00048819"/>
    </source>
</evidence>
<gene>
    <name evidence="6" type="ORF">GCM10009745_52550</name>
</gene>
<dbReference type="RefSeq" id="WP_344157347.1">
    <property type="nucleotide sequence ID" value="NZ_BAAANF010000017.1"/>
</dbReference>
<dbReference type="PANTHER" id="PTHR34378:SF1">
    <property type="entry name" value="GLUTAMATE--CYSTEINE LIGASE, CHLOROPLASTIC"/>
    <property type="match status" value="1"/>
</dbReference>
<organism evidence="6 7">
    <name type="scientific">Kribbella yunnanensis</name>
    <dbReference type="NCBI Taxonomy" id="190194"/>
    <lineage>
        <taxon>Bacteria</taxon>
        <taxon>Bacillati</taxon>
        <taxon>Actinomycetota</taxon>
        <taxon>Actinomycetes</taxon>
        <taxon>Propionibacteriales</taxon>
        <taxon>Kribbellaceae</taxon>
        <taxon>Kribbella</taxon>
    </lineage>
</organism>
<name>A0ABN2I6Z4_9ACTN</name>
<protein>
    <recommendedName>
        <fullName evidence="1">glutamate--cysteine ligase</fullName>
        <ecNumber evidence="1">6.3.2.2</ecNumber>
    </recommendedName>
</protein>
<dbReference type="SUPFAM" id="SSF55931">
    <property type="entry name" value="Glutamine synthetase/guanido kinase"/>
    <property type="match status" value="1"/>
</dbReference>
<evidence type="ECO:0000256" key="2">
    <source>
        <dbReference type="ARBA" id="ARBA00022598"/>
    </source>
</evidence>
<comment type="caution">
    <text evidence="6">The sequence shown here is derived from an EMBL/GenBank/DDBJ whole genome shotgun (WGS) entry which is preliminary data.</text>
</comment>
<dbReference type="Proteomes" id="UP001500280">
    <property type="component" value="Unassembled WGS sequence"/>
</dbReference>
<evidence type="ECO:0000313" key="6">
    <source>
        <dbReference type="EMBL" id="GAA1699445.1"/>
    </source>
</evidence>
<dbReference type="Pfam" id="PF04107">
    <property type="entry name" value="GCS2"/>
    <property type="match status" value="1"/>
</dbReference>
<evidence type="ECO:0000256" key="3">
    <source>
        <dbReference type="ARBA" id="ARBA00022741"/>
    </source>
</evidence>
<comment type="catalytic activity">
    <reaction evidence="5">
        <text>L-cysteine + L-glutamate + ATP = gamma-L-glutamyl-L-cysteine + ADP + phosphate + H(+)</text>
        <dbReference type="Rhea" id="RHEA:13285"/>
        <dbReference type="ChEBI" id="CHEBI:15378"/>
        <dbReference type="ChEBI" id="CHEBI:29985"/>
        <dbReference type="ChEBI" id="CHEBI:30616"/>
        <dbReference type="ChEBI" id="CHEBI:35235"/>
        <dbReference type="ChEBI" id="CHEBI:43474"/>
        <dbReference type="ChEBI" id="CHEBI:58173"/>
        <dbReference type="ChEBI" id="CHEBI:456216"/>
        <dbReference type="EC" id="6.3.2.2"/>
    </reaction>
</comment>
<dbReference type="Gene3D" id="3.30.590.20">
    <property type="match status" value="1"/>
</dbReference>
<dbReference type="EC" id="6.3.2.2" evidence="1"/>
<dbReference type="InterPro" id="IPR006336">
    <property type="entry name" value="GCS2"/>
</dbReference>
<dbReference type="InterPro" id="IPR035434">
    <property type="entry name" value="GCL_bact_plant"/>
</dbReference>
<dbReference type="EMBL" id="BAAANF010000017">
    <property type="protein sequence ID" value="GAA1699445.1"/>
    <property type="molecule type" value="Genomic_DNA"/>
</dbReference>
<evidence type="ECO:0000256" key="1">
    <source>
        <dbReference type="ARBA" id="ARBA00012220"/>
    </source>
</evidence>
<dbReference type="InterPro" id="IPR014746">
    <property type="entry name" value="Gln_synth/guanido_kin_cat_dom"/>
</dbReference>
<keyword evidence="3" id="KW-0547">Nucleotide-binding</keyword>
<sequence>MNQKELQPLVANLFAQGRRRTVRVAVEQEFLVADATTGAAVPIERVRRAAAGAIAAPYLSFEPGGQLELSLPCSLDPVGQLRMMVADLTHRLTAAHITTYALPVDPRPEHEVPLQLTSPRYVAMHRHFDSIGPAGRRMMRRTASTQLCLDWWPGQAGLEQWRVLNLAGPYLAATFARSSGPHGRLTTWLETDPARTGFDDRLLVGDPVAAYTAFAVGATAFVGTAAEHLTTMFPPVRPRSTYLEVRFLDAQEPSAIGPVVSALTSLMYDDNHRRSVLRRLEVDRADLGEHWLAAAAGDLDLELVA</sequence>
<evidence type="ECO:0000256" key="4">
    <source>
        <dbReference type="ARBA" id="ARBA00022840"/>
    </source>
</evidence>
<evidence type="ECO:0000313" key="7">
    <source>
        <dbReference type="Proteomes" id="UP001500280"/>
    </source>
</evidence>